<feature type="signal peptide" evidence="2">
    <location>
        <begin position="1"/>
        <end position="17"/>
    </location>
</feature>
<feature type="compositionally biased region" description="Polar residues" evidence="1">
    <location>
        <begin position="27"/>
        <end position="37"/>
    </location>
</feature>
<keyword evidence="4" id="KW-1185">Reference proteome</keyword>
<dbReference type="Proteomes" id="UP000327157">
    <property type="component" value="Chromosome 7"/>
</dbReference>
<evidence type="ECO:0000256" key="1">
    <source>
        <dbReference type="SAM" id="MobiDB-lite"/>
    </source>
</evidence>
<feature type="chain" id="PRO_5024340142" evidence="2">
    <location>
        <begin position="18"/>
        <end position="157"/>
    </location>
</feature>
<keyword evidence="2" id="KW-0732">Signal</keyword>
<name>A0A5N5EXE9_9ROSA</name>
<feature type="region of interest" description="Disordered" evidence="1">
    <location>
        <begin position="109"/>
        <end position="157"/>
    </location>
</feature>
<reference evidence="3 4" key="1">
    <citation type="submission" date="2019-09" db="EMBL/GenBank/DDBJ databases">
        <authorList>
            <person name="Ou C."/>
        </authorList>
    </citation>
    <scope>NUCLEOTIDE SEQUENCE [LARGE SCALE GENOMIC DNA]</scope>
    <source>
        <strain evidence="3">S2</strain>
        <tissue evidence="3">Leaf</tissue>
    </source>
</reference>
<sequence length="157" mass="16848">MPHHLTAAATLLGRVVATSPPDLGTMGVSSITPVDSMSSEEAEQFGEASFVHGEGSQPSFRKCYSFKGGSAKFLIQNRIRGSKFPEIDMFKEVYVRHEDELTEQLHVIHHGGEGPDCSGGGGFPTSPRDPDRGGVSPWESPPSGPVCLLLQAENRRG</sequence>
<evidence type="ECO:0000313" key="4">
    <source>
        <dbReference type="Proteomes" id="UP000327157"/>
    </source>
</evidence>
<gene>
    <name evidence="3" type="ORF">D8674_030946</name>
</gene>
<accession>A0A5N5EXE9</accession>
<evidence type="ECO:0000256" key="2">
    <source>
        <dbReference type="SAM" id="SignalP"/>
    </source>
</evidence>
<reference evidence="4" key="2">
    <citation type="submission" date="2019-10" db="EMBL/GenBank/DDBJ databases">
        <title>A de novo genome assembly of a pear dwarfing rootstock.</title>
        <authorList>
            <person name="Wang F."/>
            <person name="Wang J."/>
            <person name="Li S."/>
            <person name="Zhang Y."/>
            <person name="Fang M."/>
            <person name="Ma L."/>
            <person name="Zhao Y."/>
            <person name="Jiang S."/>
        </authorList>
    </citation>
    <scope>NUCLEOTIDE SEQUENCE [LARGE SCALE GENOMIC DNA]</scope>
</reference>
<dbReference type="AlphaFoldDB" id="A0A5N5EXE9"/>
<organism evidence="3 4">
    <name type="scientific">Pyrus ussuriensis x Pyrus communis</name>
    <dbReference type="NCBI Taxonomy" id="2448454"/>
    <lineage>
        <taxon>Eukaryota</taxon>
        <taxon>Viridiplantae</taxon>
        <taxon>Streptophyta</taxon>
        <taxon>Embryophyta</taxon>
        <taxon>Tracheophyta</taxon>
        <taxon>Spermatophyta</taxon>
        <taxon>Magnoliopsida</taxon>
        <taxon>eudicotyledons</taxon>
        <taxon>Gunneridae</taxon>
        <taxon>Pentapetalae</taxon>
        <taxon>rosids</taxon>
        <taxon>fabids</taxon>
        <taxon>Rosales</taxon>
        <taxon>Rosaceae</taxon>
        <taxon>Amygdaloideae</taxon>
        <taxon>Maleae</taxon>
        <taxon>Pyrus</taxon>
    </lineage>
</organism>
<dbReference type="EMBL" id="SMOL01000781">
    <property type="protein sequence ID" value="KAB2595496.1"/>
    <property type="molecule type" value="Genomic_DNA"/>
</dbReference>
<reference evidence="3 4" key="3">
    <citation type="submission" date="2019-11" db="EMBL/GenBank/DDBJ databases">
        <title>A de novo genome assembly of a pear dwarfing rootstock.</title>
        <authorList>
            <person name="Wang F."/>
            <person name="Wang J."/>
            <person name="Li S."/>
            <person name="Zhang Y."/>
            <person name="Fang M."/>
            <person name="Ma L."/>
            <person name="Zhao Y."/>
            <person name="Jiang S."/>
        </authorList>
    </citation>
    <scope>NUCLEOTIDE SEQUENCE [LARGE SCALE GENOMIC DNA]</scope>
    <source>
        <strain evidence="3">S2</strain>
        <tissue evidence="3">Leaf</tissue>
    </source>
</reference>
<evidence type="ECO:0000313" key="3">
    <source>
        <dbReference type="EMBL" id="KAB2595496.1"/>
    </source>
</evidence>
<feature type="region of interest" description="Disordered" evidence="1">
    <location>
        <begin position="23"/>
        <end position="42"/>
    </location>
</feature>
<comment type="caution">
    <text evidence="3">The sequence shown here is derived from an EMBL/GenBank/DDBJ whole genome shotgun (WGS) entry which is preliminary data.</text>
</comment>
<proteinExistence type="predicted"/>
<protein>
    <submittedName>
        <fullName evidence="3">Uncharacterized protein</fullName>
    </submittedName>
</protein>